<feature type="domain" description="Tetratricopeptide repeat protein 21A/21B C-terminal ARM" evidence="5">
    <location>
        <begin position="1075"/>
        <end position="1274"/>
    </location>
</feature>
<feature type="domain" description="Tetratricopeptide repeat protein 21A/21B fifth ARM repeats" evidence="6">
    <location>
        <begin position="958"/>
        <end position="1046"/>
    </location>
</feature>
<dbReference type="Pfam" id="PF25064">
    <property type="entry name" value="ARM_TT21_5th"/>
    <property type="match status" value="1"/>
</dbReference>
<dbReference type="InterPro" id="IPR056834">
    <property type="entry name" value="ARM_TT21_C"/>
</dbReference>
<feature type="domain" description="Tetratricopeptide repeat protein 21A/21B second ARM" evidence="3">
    <location>
        <begin position="267"/>
        <end position="436"/>
    </location>
</feature>
<feature type="domain" description="Tetratricopeptide repeat protein 21A/21B N-terminal ARM repeat" evidence="4">
    <location>
        <begin position="9"/>
        <end position="226"/>
    </location>
</feature>
<comment type="caution">
    <text evidence="7">The sequence shown here is derived from an EMBL/GenBank/DDBJ whole genome shotgun (WGS) entry which is preliminary data.</text>
</comment>
<proteinExistence type="inferred from homology"/>
<dbReference type="Proteomes" id="UP001470230">
    <property type="component" value="Unassembled WGS sequence"/>
</dbReference>
<dbReference type="InterPro" id="IPR056832">
    <property type="entry name" value="ARM_TT21_2nd"/>
</dbReference>
<sequence>MECIQERAFYYWRHGLYGHVQSICTDRPNDKPSNLFLTMLISLSKCKLGEIDEAMENLSRMKNRKDLSLVYDVCTYCINLFNKEKKINQNDLNQLLETNKLQKTNSLALYYATEVAWLFNIPELYESYLEFIKKSGPMSDLMQTLYAWILTTNGKYNEALETLDQSTDEYIRRFDLMALYAKIICHANSHQFSESIQIISRILSKFNFPELNIEKCRMYMAMDKWNFSNTIIEDTKNLFFSTFELNYYEVLEGLYNRQDTQEIISCLDNFFNDCTTYEKTNWPLLLKISFSLFTICGQNLPIIDKILKIVMLACDSSSNNPDCANILGFLHLSTHNYVAALNTNQTNFFSQNQNINLTTFPMEFQIRLLIDTGRYLEAQDMLDLYKLVDEHNMIYYVLQSKLLRKMKSTNESVLLPLFESLKTHFDNYRNNQLPFGEENALETQYERVSERLILLRMDSILEALEELVIQNLSVIYSTQKVFGKDLISILEPIQKVSLNFNPISFYLVALYDIVGKPDEAINNLHKILLSPSVYKLPECLTIAGKVFYEKNDVELAIECINGASNEDPTLLESIDFLILKSKVTSTIKESIPKIIRLFEKNKTNNLNPSKLPFLTYLNFIDLCFSVGEYQTAANFIHTATQSITHNTEKFMLLLRQVKSFAYRHQEEKSLMTIDKLQKHKKFESELVLAKADFYLEFLKDENQYISILQNYSNEAKSAQSFIFLGDGLCKMKNFNSAIAAYQKALKKSSKDTEIIKKLILCCVSAHRFNDAVEYFSSYSTILKSEYLFGTHFIKLMNEMKRYDEALQCISKVSKSIYSFISLTQIEYDILTGEIKAQMSNFKESTESFNQAVDAYTKLLEESKENPYSIHAKKQVSLIIYNIGMNFLNQNDRQKALEKFHLAIELNPLNASAVIALFNLYRGRSEIEKCQKICVDYLEIDPTNETIALLYTSSQTSGLSKSIPFLQNVLNAHPYYFRTLVRLVEICARCGKLPIAYSYIKKAKCNESGYFFVEGLYAQYIGNNNKANQLYKKASLSKRWEIQAKIALFSLLVNPDKKFVIFEDQPLSSESDLKEAEELLKAIHTDDATTKLLYCDLLLSYNTKETISEAFTIFTDLSNKVPGLVAAFLGQARCLTKQGDYDRANDILTSILSGNTFHENFSYFEESYLIRAYIISLKTNFTSAQHFVYLTIGLDRCCKKAWEMCAEINLKRKMYAEAATAFKYCWQLCDQQDLEAGYNYAYCSMKAKDYDTALIICREILNCHPSYKDLKEKIMIPSFLKIKS</sequence>
<protein>
    <submittedName>
        <fullName evidence="7">Tetratricopeptide repeat protein 21B</fullName>
    </submittedName>
</protein>
<dbReference type="Pfam" id="PF25063">
    <property type="entry name" value="ARM_TT21_C"/>
    <property type="match status" value="1"/>
</dbReference>
<dbReference type="SUPFAM" id="SSF48452">
    <property type="entry name" value="TPR-like"/>
    <property type="match status" value="4"/>
</dbReference>
<evidence type="ECO:0000259" key="6">
    <source>
        <dbReference type="Pfam" id="PF25064"/>
    </source>
</evidence>
<reference evidence="7 8" key="1">
    <citation type="submission" date="2024-04" db="EMBL/GenBank/DDBJ databases">
        <title>Tritrichomonas musculus Genome.</title>
        <authorList>
            <person name="Alves-Ferreira E."/>
            <person name="Grigg M."/>
            <person name="Lorenzi H."/>
            <person name="Galac M."/>
        </authorList>
    </citation>
    <scope>NUCLEOTIDE SEQUENCE [LARGE SCALE GENOMIC DNA]</scope>
    <source>
        <strain evidence="7 8">EAF2021</strain>
    </source>
</reference>
<dbReference type="SMART" id="SM00028">
    <property type="entry name" value="TPR"/>
    <property type="match status" value="6"/>
</dbReference>
<dbReference type="InterPro" id="IPR011990">
    <property type="entry name" value="TPR-like_helical_dom_sf"/>
</dbReference>
<dbReference type="Pfam" id="PF25060">
    <property type="entry name" value="ARM_TT21_2nd"/>
    <property type="match status" value="1"/>
</dbReference>
<evidence type="ECO:0000313" key="8">
    <source>
        <dbReference type="Proteomes" id="UP001470230"/>
    </source>
</evidence>
<gene>
    <name evidence="7" type="ORF">M9Y10_028006</name>
</gene>
<evidence type="ECO:0000256" key="1">
    <source>
        <dbReference type="ARBA" id="ARBA00010935"/>
    </source>
</evidence>
<dbReference type="PANTHER" id="PTHR14699">
    <property type="entry name" value="STI2 PROTEIN-RELATED"/>
    <property type="match status" value="1"/>
</dbReference>
<evidence type="ECO:0000256" key="2">
    <source>
        <dbReference type="PROSITE-ProRule" id="PRU00339"/>
    </source>
</evidence>
<keyword evidence="2" id="KW-0802">TPR repeat</keyword>
<evidence type="ECO:0000259" key="4">
    <source>
        <dbReference type="Pfam" id="PF25062"/>
    </source>
</evidence>
<dbReference type="EMBL" id="JAPFFF010000004">
    <property type="protein sequence ID" value="KAK8890807.1"/>
    <property type="molecule type" value="Genomic_DNA"/>
</dbReference>
<dbReference type="InterPro" id="IPR056835">
    <property type="entry name" value="ARM_TT21_5th"/>
</dbReference>
<dbReference type="PANTHER" id="PTHR14699:SF0">
    <property type="entry name" value="TETRATRICOPEPTIDE REPEAT PROTEIN 21 HOMOLOG"/>
    <property type="match status" value="1"/>
</dbReference>
<evidence type="ECO:0000313" key="7">
    <source>
        <dbReference type="EMBL" id="KAK8890807.1"/>
    </source>
</evidence>
<accession>A0ABR2KK33</accession>
<keyword evidence="8" id="KW-1185">Reference proteome</keyword>
<organism evidence="7 8">
    <name type="scientific">Tritrichomonas musculus</name>
    <dbReference type="NCBI Taxonomy" id="1915356"/>
    <lineage>
        <taxon>Eukaryota</taxon>
        <taxon>Metamonada</taxon>
        <taxon>Parabasalia</taxon>
        <taxon>Tritrichomonadida</taxon>
        <taxon>Tritrichomonadidae</taxon>
        <taxon>Tritrichomonas</taxon>
    </lineage>
</organism>
<dbReference type="InterPro" id="IPR040364">
    <property type="entry name" value="TTC21A/TTC21B"/>
</dbReference>
<dbReference type="InterPro" id="IPR056833">
    <property type="entry name" value="ARM_TT21_N"/>
</dbReference>
<feature type="repeat" description="TPR" evidence="2">
    <location>
        <begin position="876"/>
        <end position="909"/>
    </location>
</feature>
<evidence type="ECO:0000259" key="5">
    <source>
        <dbReference type="Pfam" id="PF25063"/>
    </source>
</evidence>
<dbReference type="InterPro" id="IPR019734">
    <property type="entry name" value="TPR_rpt"/>
</dbReference>
<comment type="similarity">
    <text evidence="1">Belongs to the TTC21 family.</text>
</comment>
<dbReference type="PROSITE" id="PS50005">
    <property type="entry name" value="TPR"/>
    <property type="match status" value="2"/>
</dbReference>
<feature type="repeat" description="TPR" evidence="2">
    <location>
        <begin position="718"/>
        <end position="751"/>
    </location>
</feature>
<dbReference type="Gene3D" id="1.25.40.10">
    <property type="entry name" value="Tetratricopeptide repeat domain"/>
    <property type="match status" value="5"/>
</dbReference>
<dbReference type="Pfam" id="PF25062">
    <property type="entry name" value="ARM_TT21_N"/>
    <property type="match status" value="1"/>
</dbReference>
<name>A0ABR2KK33_9EUKA</name>
<evidence type="ECO:0000259" key="3">
    <source>
        <dbReference type="Pfam" id="PF25060"/>
    </source>
</evidence>